<keyword evidence="2" id="KW-0472">Membrane</keyword>
<keyword evidence="2" id="KW-1133">Transmembrane helix</keyword>
<sequence length="296" mass="32589">MDCHQPCHSTTASTLMHSVLAHVSNEVAAFDAIIRSRAPRSSASPPSLFALPTELLLDIREQLVVCTANKLAAQSEAALVRYETSLSRLLCSDCLQYFQEVYGPDVWRWEQFAGTCPCAGRNGRLANPQASTSITSIDPKQFADRTMWLEYYLSRKALRFAQRPPPDPRSADVVWNVVDGVLAEFKCTLVRQTSGDVSVVPKDPHDAAALRCAIRDLGLFVEQNNVFEQPPEAVNQDTDSPSNYLSVGPPPQRPRPPTAMDSIVACAWVLLGLPFALVLIPVSVFARPSYFGLRFA</sequence>
<evidence type="ECO:0000256" key="1">
    <source>
        <dbReference type="SAM" id="MobiDB-lite"/>
    </source>
</evidence>
<gene>
    <name evidence="3" type="ORF">CYLTODRAFT_442727</name>
</gene>
<evidence type="ECO:0000313" key="3">
    <source>
        <dbReference type="EMBL" id="KIY69394.1"/>
    </source>
</evidence>
<feature type="compositionally biased region" description="Polar residues" evidence="1">
    <location>
        <begin position="235"/>
        <end position="245"/>
    </location>
</feature>
<dbReference type="EMBL" id="KN880485">
    <property type="protein sequence ID" value="KIY69394.1"/>
    <property type="molecule type" value="Genomic_DNA"/>
</dbReference>
<dbReference type="Proteomes" id="UP000054007">
    <property type="component" value="Unassembled WGS sequence"/>
</dbReference>
<organism evidence="3 4">
    <name type="scientific">Cylindrobasidium torrendii FP15055 ss-10</name>
    <dbReference type="NCBI Taxonomy" id="1314674"/>
    <lineage>
        <taxon>Eukaryota</taxon>
        <taxon>Fungi</taxon>
        <taxon>Dikarya</taxon>
        <taxon>Basidiomycota</taxon>
        <taxon>Agaricomycotina</taxon>
        <taxon>Agaricomycetes</taxon>
        <taxon>Agaricomycetidae</taxon>
        <taxon>Agaricales</taxon>
        <taxon>Marasmiineae</taxon>
        <taxon>Physalacriaceae</taxon>
        <taxon>Cylindrobasidium</taxon>
    </lineage>
</organism>
<accession>A0A0D7BH24</accession>
<name>A0A0D7BH24_9AGAR</name>
<feature type="transmembrane region" description="Helical" evidence="2">
    <location>
        <begin position="262"/>
        <end position="286"/>
    </location>
</feature>
<reference evidence="3 4" key="1">
    <citation type="journal article" date="2015" name="Fungal Genet. Biol.">
        <title>Evolution of novel wood decay mechanisms in Agaricales revealed by the genome sequences of Fistulina hepatica and Cylindrobasidium torrendii.</title>
        <authorList>
            <person name="Floudas D."/>
            <person name="Held B.W."/>
            <person name="Riley R."/>
            <person name="Nagy L.G."/>
            <person name="Koehler G."/>
            <person name="Ransdell A.S."/>
            <person name="Younus H."/>
            <person name="Chow J."/>
            <person name="Chiniquy J."/>
            <person name="Lipzen A."/>
            <person name="Tritt A."/>
            <person name="Sun H."/>
            <person name="Haridas S."/>
            <person name="LaButti K."/>
            <person name="Ohm R.A."/>
            <person name="Kues U."/>
            <person name="Blanchette R.A."/>
            <person name="Grigoriev I.V."/>
            <person name="Minto R.E."/>
            <person name="Hibbett D.S."/>
        </authorList>
    </citation>
    <scope>NUCLEOTIDE SEQUENCE [LARGE SCALE GENOMIC DNA]</scope>
    <source>
        <strain evidence="3 4">FP15055 ss-10</strain>
    </source>
</reference>
<feature type="region of interest" description="Disordered" evidence="1">
    <location>
        <begin position="230"/>
        <end position="256"/>
    </location>
</feature>
<dbReference type="AlphaFoldDB" id="A0A0D7BH24"/>
<keyword evidence="2" id="KW-0812">Transmembrane</keyword>
<proteinExistence type="predicted"/>
<evidence type="ECO:0000256" key="2">
    <source>
        <dbReference type="SAM" id="Phobius"/>
    </source>
</evidence>
<evidence type="ECO:0000313" key="4">
    <source>
        <dbReference type="Proteomes" id="UP000054007"/>
    </source>
</evidence>
<dbReference type="OrthoDB" id="3249986at2759"/>
<protein>
    <submittedName>
        <fullName evidence="3">Uncharacterized protein</fullName>
    </submittedName>
</protein>
<keyword evidence="4" id="KW-1185">Reference proteome</keyword>